<keyword evidence="3" id="KW-0328">Glycosyltransferase</keyword>
<name>A0ABR8PVG1_9CLOT</name>
<dbReference type="RefSeq" id="WP_143317643.1">
    <property type="nucleotide sequence ID" value="NZ_JACSRA010000020.1"/>
</dbReference>
<evidence type="ECO:0000313" key="12">
    <source>
        <dbReference type="Proteomes" id="UP000627781"/>
    </source>
</evidence>
<dbReference type="EMBL" id="JACSRA010000020">
    <property type="protein sequence ID" value="MBD7912156.1"/>
    <property type="molecule type" value="Genomic_DNA"/>
</dbReference>
<sequence length="595" mass="66013">MFFKKHILKISLVFLLISSGIFCGYTIWNHSNSQSVIETQMGERNMPNGMEKSDSSDSKEMDRGQTPPSMGEGEISSEGQAPSAIDGQKQGLNDSSSEDQGQETPSFGQDEGNQMPNGGGDGNKPPQGQDQESNSNGGSKIKNFMQQRSGGKNDNSGYGASLVIYSIIFFGLAIGAYFIMKYKKIKVDPKNQKLIIFTVLGVGLFLRIALGVLVEGYTTDLNFFKTWATKAANSLSEFYSGSRAADYPPFFIYILCFIGKLTSISSLSGYSTLLIKIPSILADIVTAYIIYKLAKKYISSEMSTLLAVFYIFNPAVFINSALWGQVDSFFTMIIIIAVYLMSENKIILSTVIFTVGVLMKPQGIIYLPILFFEIVRRKDFKLLLKMAAVAIVTALIIIIPFSINQSPLWIFNLYSNTISEYPYASVNGFNFFSLIGANYIKNKSTLFIFSYHTYGMLFIVLVTLFSWYIYAKGNAIKFAPLAALIQIAGVFTFSVGMHERYLFPAAALAVLAYIYQKDKRFLLLAVGFSITIFINTYEILCGNSFLMNGLTYGLTLIMASLLNVLLFGYLAKIGWNLVHNSSQLEDNVKDTINKV</sequence>
<comment type="caution">
    <text evidence="11">The sequence shown here is derived from an EMBL/GenBank/DDBJ whole genome shotgun (WGS) entry which is preliminary data.</text>
</comment>
<dbReference type="Pfam" id="PF13231">
    <property type="entry name" value="PMT_2"/>
    <property type="match status" value="1"/>
</dbReference>
<reference evidence="11 12" key="1">
    <citation type="submission" date="2020-08" db="EMBL/GenBank/DDBJ databases">
        <title>A Genomic Blueprint of the Chicken Gut Microbiome.</title>
        <authorList>
            <person name="Gilroy R."/>
            <person name="Ravi A."/>
            <person name="Getino M."/>
            <person name="Pursley I."/>
            <person name="Horton D.L."/>
            <person name="Alikhan N.-F."/>
            <person name="Baker D."/>
            <person name="Gharbi K."/>
            <person name="Hall N."/>
            <person name="Watson M."/>
            <person name="Adriaenssens E.M."/>
            <person name="Foster-Nyarko E."/>
            <person name="Jarju S."/>
            <person name="Secka A."/>
            <person name="Antonio M."/>
            <person name="Oren A."/>
            <person name="Chaudhuri R."/>
            <person name="La Ragione R.M."/>
            <person name="Hildebrand F."/>
            <person name="Pallen M.J."/>
        </authorList>
    </citation>
    <scope>NUCLEOTIDE SEQUENCE [LARGE SCALE GENOMIC DNA]</scope>
    <source>
        <strain evidence="11 12">Sa3CVN1</strain>
    </source>
</reference>
<feature type="transmembrane region" description="Helical" evidence="9">
    <location>
        <begin position="194"/>
        <end position="214"/>
    </location>
</feature>
<feature type="transmembrane region" description="Helical" evidence="9">
    <location>
        <begin position="274"/>
        <end position="291"/>
    </location>
</feature>
<evidence type="ECO:0000256" key="8">
    <source>
        <dbReference type="SAM" id="MobiDB-lite"/>
    </source>
</evidence>
<feature type="transmembrane region" description="Helical" evidence="9">
    <location>
        <begin position="521"/>
        <end position="540"/>
    </location>
</feature>
<evidence type="ECO:0000256" key="5">
    <source>
        <dbReference type="ARBA" id="ARBA00022692"/>
    </source>
</evidence>
<evidence type="ECO:0000256" key="7">
    <source>
        <dbReference type="ARBA" id="ARBA00023136"/>
    </source>
</evidence>
<protein>
    <submittedName>
        <fullName evidence="11">Glycosyltransferase family 39 protein</fullName>
    </submittedName>
</protein>
<dbReference type="InterPro" id="IPR050297">
    <property type="entry name" value="LipidA_mod_glycosyltrf_83"/>
</dbReference>
<evidence type="ECO:0000313" key="11">
    <source>
        <dbReference type="EMBL" id="MBD7912156.1"/>
    </source>
</evidence>
<proteinExistence type="predicted"/>
<evidence type="ECO:0000256" key="9">
    <source>
        <dbReference type="SAM" id="Phobius"/>
    </source>
</evidence>
<feature type="transmembrane region" description="Helical" evidence="9">
    <location>
        <begin position="297"/>
        <end position="315"/>
    </location>
</feature>
<keyword evidence="6 9" id="KW-1133">Transmembrane helix</keyword>
<dbReference type="InterPro" id="IPR038731">
    <property type="entry name" value="RgtA/B/C-like"/>
</dbReference>
<dbReference type="PANTHER" id="PTHR33908">
    <property type="entry name" value="MANNOSYLTRANSFERASE YKCB-RELATED"/>
    <property type="match status" value="1"/>
</dbReference>
<feature type="transmembrane region" description="Helical" evidence="9">
    <location>
        <begin position="346"/>
        <end position="370"/>
    </location>
</feature>
<organism evidence="11 12">
    <name type="scientific">Clostridium cibarium</name>
    <dbReference type="NCBI Taxonomy" id="2762247"/>
    <lineage>
        <taxon>Bacteria</taxon>
        <taxon>Bacillati</taxon>
        <taxon>Bacillota</taxon>
        <taxon>Clostridia</taxon>
        <taxon>Eubacteriales</taxon>
        <taxon>Clostridiaceae</taxon>
        <taxon>Clostridium</taxon>
    </lineage>
</organism>
<feature type="transmembrane region" description="Helical" evidence="9">
    <location>
        <begin position="382"/>
        <end position="403"/>
    </location>
</feature>
<keyword evidence="2" id="KW-1003">Cell membrane</keyword>
<feature type="transmembrane region" description="Helical" evidence="9">
    <location>
        <begin position="7"/>
        <end position="28"/>
    </location>
</feature>
<keyword evidence="12" id="KW-1185">Reference proteome</keyword>
<feature type="compositionally biased region" description="Polar residues" evidence="8">
    <location>
        <begin position="126"/>
        <end position="152"/>
    </location>
</feature>
<feature type="transmembrane region" description="Helical" evidence="9">
    <location>
        <begin position="475"/>
        <end position="493"/>
    </location>
</feature>
<feature type="compositionally biased region" description="Basic and acidic residues" evidence="8">
    <location>
        <begin position="51"/>
        <end position="63"/>
    </location>
</feature>
<feature type="compositionally biased region" description="Polar residues" evidence="8">
    <location>
        <begin position="102"/>
        <end position="116"/>
    </location>
</feature>
<keyword evidence="7 9" id="KW-0472">Membrane</keyword>
<comment type="subcellular location">
    <subcellularLocation>
        <location evidence="1">Cell membrane</location>
        <topology evidence="1">Multi-pass membrane protein</topology>
    </subcellularLocation>
</comment>
<evidence type="ECO:0000259" key="10">
    <source>
        <dbReference type="Pfam" id="PF13231"/>
    </source>
</evidence>
<keyword evidence="5 9" id="KW-0812">Transmembrane</keyword>
<accession>A0ABR8PVG1</accession>
<feature type="transmembrane region" description="Helical" evidence="9">
    <location>
        <begin position="162"/>
        <end position="182"/>
    </location>
</feature>
<feature type="region of interest" description="Disordered" evidence="8">
    <location>
        <begin position="42"/>
        <end position="152"/>
    </location>
</feature>
<evidence type="ECO:0000256" key="3">
    <source>
        <dbReference type="ARBA" id="ARBA00022676"/>
    </source>
</evidence>
<gene>
    <name evidence="11" type="ORF">H9661_12390</name>
</gene>
<dbReference type="Proteomes" id="UP000627781">
    <property type="component" value="Unassembled WGS sequence"/>
</dbReference>
<evidence type="ECO:0000256" key="4">
    <source>
        <dbReference type="ARBA" id="ARBA00022679"/>
    </source>
</evidence>
<evidence type="ECO:0000256" key="2">
    <source>
        <dbReference type="ARBA" id="ARBA00022475"/>
    </source>
</evidence>
<evidence type="ECO:0000256" key="1">
    <source>
        <dbReference type="ARBA" id="ARBA00004651"/>
    </source>
</evidence>
<evidence type="ECO:0000256" key="6">
    <source>
        <dbReference type="ARBA" id="ARBA00022989"/>
    </source>
</evidence>
<dbReference type="PANTHER" id="PTHR33908:SF11">
    <property type="entry name" value="MEMBRANE PROTEIN"/>
    <property type="match status" value="1"/>
</dbReference>
<feature type="transmembrane region" description="Helical" evidence="9">
    <location>
        <begin position="447"/>
        <end position="469"/>
    </location>
</feature>
<feature type="transmembrane region" description="Helical" evidence="9">
    <location>
        <begin position="552"/>
        <end position="571"/>
    </location>
</feature>
<keyword evidence="4" id="KW-0808">Transferase</keyword>
<feature type="transmembrane region" description="Helical" evidence="9">
    <location>
        <begin position="423"/>
        <end position="440"/>
    </location>
</feature>
<feature type="domain" description="Glycosyltransferase RgtA/B/C/D-like" evidence="10">
    <location>
        <begin position="248"/>
        <end position="402"/>
    </location>
</feature>